<evidence type="ECO:0000313" key="3">
    <source>
        <dbReference type="Proteomes" id="UP001056837"/>
    </source>
</evidence>
<evidence type="ECO:0000313" key="2">
    <source>
        <dbReference type="EMBL" id="UTD14944.1"/>
    </source>
</evidence>
<dbReference type="InterPro" id="IPR036691">
    <property type="entry name" value="Endo/exonu/phosph_ase_sf"/>
</dbReference>
<dbReference type="SUPFAM" id="SSF56219">
    <property type="entry name" value="DNase I-like"/>
    <property type="match status" value="1"/>
</dbReference>
<dbReference type="EMBL" id="CP050861">
    <property type="protein sequence ID" value="UTD14944.1"/>
    <property type="molecule type" value="Genomic_DNA"/>
</dbReference>
<proteinExistence type="predicted"/>
<gene>
    <name evidence="2" type="ORF">HER15_05410</name>
</gene>
<dbReference type="Gene3D" id="3.60.10.10">
    <property type="entry name" value="Endonuclease/exonuclease/phosphatase"/>
    <property type="match status" value="1"/>
</dbReference>
<dbReference type="GO" id="GO:0003824">
    <property type="term" value="F:catalytic activity"/>
    <property type="evidence" value="ECO:0007669"/>
    <property type="project" value="InterPro"/>
</dbReference>
<dbReference type="Pfam" id="PF03372">
    <property type="entry name" value="Exo_endo_phos"/>
    <property type="match status" value="1"/>
</dbReference>
<dbReference type="AlphaFoldDB" id="A0AAE9MMU0"/>
<dbReference type="RefSeq" id="WP_159495378.1">
    <property type="nucleotide sequence ID" value="NZ_CP050861.1"/>
</dbReference>
<protein>
    <recommendedName>
        <fullName evidence="1">Endonuclease/exonuclease/phosphatase domain-containing protein</fullName>
    </recommendedName>
</protein>
<dbReference type="Proteomes" id="UP001056837">
    <property type="component" value="Chromosome"/>
</dbReference>
<sequence length="452" mass="47785">MARVLYWNIQQFGINKINNPSRKRQRGSSLSGQAASVNRRQYIMDTIVAHPPDILVIVETSTGGGAEGTLVTAGGSQGALDLLNRIRAALGVNWMLVPPLILGVGGVSEGISVYYNSANLNFSGPWGWQGGGNSSDSIANIGAPNLATYAAPWNNCLPAVAVPGGNINAGINSNRLAGQWLFTDNAMPPNRLQFPGVGNRPPYLTTFWEAANNRTIKLLSYHAPPNNVAAANGTNQLSNVREITNDLNADEVGIIVGDFNVNIFNAYFEPIAYNNLISFLPAGAGYTRAINPTANNGWPDKGYVFTHIKTSNKAKPWFTNGYPGYEYVGSNPNFQGYDSIDNILTRYGAAAGGPAANITIINRVTGSPYNRVMPTPGGAPAGHYVYATNMSQIPIGAPNAGLPVALPLPPNGPGGNGGIAPGTIGGLSQFKGWSNYGHIRSTSDHLPLIIDI</sequence>
<feature type="domain" description="Endonuclease/exonuclease/phosphatase" evidence="1">
    <location>
        <begin position="6"/>
        <end position="357"/>
    </location>
</feature>
<reference evidence="2" key="1">
    <citation type="submission" date="2020-04" db="EMBL/GenBank/DDBJ databases">
        <title>Tenacibaculum mesophilum bac2.</title>
        <authorList>
            <person name="Li M."/>
        </authorList>
    </citation>
    <scope>NUCLEOTIDE SEQUENCE</scope>
    <source>
        <strain evidence="2">Bac2</strain>
    </source>
</reference>
<accession>A0AAE9MMU0</accession>
<evidence type="ECO:0000259" key="1">
    <source>
        <dbReference type="Pfam" id="PF03372"/>
    </source>
</evidence>
<organism evidence="2 3">
    <name type="scientific">Tenacibaculum mesophilum</name>
    <dbReference type="NCBI Taxonomy" id="104268"/>
    <lineage>
        <taxon>Bacteria</taxon>
        <taxon>Pseudomonadati</taxon>
        <taxon>Bacteroidota</taxon>
        <taxon>Flavobacteriia</taxon>
        <taxon>Flavobacteriales</taxon>
        <taxon>Flavobacteriaceae</taxon>
        <taxon>Tenacibaculum</taxon>
    </lineage>
</organism>
<name>A0AAE9MMU0_9FLAO</name>
<dbReference type="InterPro" id="IPR005135">
    <property type="entry name" value="Endo/exonuclease/phosphatase"/>
</dbReference>